<evidence type="ECO:0000313" key="2">
    <source>
        <dbReference type="EMBL" id="JAC08967.1"/>
    </source>
</evidence>
<dbReference type="SMART" id="SM00689">
    <property type="entry name" value="DM6"/>
    <property type="match status" value="1"/>
</dbReference>
<protein>
    <submittedName>
        <fullName evidence="2">Putative aael009707-pa description-supercont1.420:457696:458283:1-protein:aael0097 07</fullName>
    </submittedName>
</protein>
<dbReference type="VEuPathDB" id="VectorBase:AALC636_022626"/>
<dbReference type="AlphaFoldDB" id="A0A023EJ45"/>
<dbReference type="VEuPathDB" id="VectorBase:AALF009213"/>
<dbReference type="STRING" id="7160.A0A023EJ45"/>
<dbReference type="EMBL" id="GAPW01004631">
    <property type="protein sequence ID" value="JAC08967.1"/>
    <property type="molecule type" value="mRNA"/>
</dbReference>
<evidence type="ECO:0000256" key="1">
    <source>
        <dbReference type="SAM" id="MobiDB-lite"/>
    </source>
</evidence>
<feature type="region of interest" description="Disordered" evidence="1">
    <location>
        <begin position="24"/>
        <end position="105"/>
    </location>
</feature>
<sequence length="196" mass="21886">MFKILSEAAKGISLKNLEVLGKLAKARPSSSSSAGKDHGLTDFSKKKACKERVCRERPPQEKEPKPRCENPQRSSKTWRSCPDPPKQKKFTCDDVQPPRAARRSKLQVATKTPCVEPPPTLQAPDCFKVKTQLCPRASMPGCGKAKIPPRCDPKRVVRDCIRAKPPFPSFSECYKFPFSPQLRSECTCLTAKKICL</sequence>
<dbReference type="VEuPathDB" id="VectorBase:AALFPA_062041"/>
<dbReference type="InterPro" id="IPR006611">
    <property type="entry name" value="DUF1431_DROsp"/>
</dbReference>
<organism evidence="2">
    <name type="scientific">Aedes albopictus</name>
    <name type="common">Asian tiger mosquito</name>
    <name type="synonym">Stegomyia albopicta</name>
    <dbReference type="NCBI Taxonomy" id="7160"/>
    <lineage>
        <taxon>Eukaryota</taxon>
        <taxon>Metazoa</taxon>
        <taxon>Ecdysozoa</taxon>
        <taxon>Arthropoda</taxon>
        <taxon>Hexapoda</taxon>
        <taxon>Insecta</taxon>
        <taxon>Pterygota</taxon>
        <taxon>Neoptera</taxon>
        <taxon>Endopterygota</taxon>
        <taxon>Diptera</taxon>
        <taxon>Nematocera</taxon>
        <taxon>Culicoidea</taxon>
        <taxon>Culicidae</taxon>
        <taxon>Culicinae</taxon>
        <taxon>Aedini</taxon>
        <taxon>Aedes</taxon>
        <taxon>Stegomyia</taxon>
    </lineage>
</organism>
<name>A0A023EJ45_AEDAL</name>
<dbReference type="PANTHER" id="PTHR20977:SF0">
    <property type="entry name" value="AT13385P-RELATED"/>
    <property type="match status" value="1"/>
</dbReference>
<dbReference type="PANTHER" id="PTHR20977">
    <property type="entry name" value="AT13385P-RELATED"/>
    <property type="match status" value="1"/>
</dbReference>
<reference evidence="2" key="1">
    <citation type="journal article" date="2014" name="PLoS Negl. Trop. Dis.">
        <title>Identification and characterization of seminal fluid proteins in the Asian tiger mosquito, Aedes albopictus.</title>
        <authorList>
            <person name="Boes K.E."/>
            <person name="Ribeiro J.M."/>
            <person name="Wong A."/>
            <person name="Harrington L.C."/>
            <person name="Wolfner M.F."/>
            <person name="Sirot L.K."/>
        </authorList>
    </citation>
    <scope>NUCLEOTIDE SEQUENCE</scope>
    <source>
        <tissue evidence="2">Reproductive organs</tissue>
    </source>
</reference>
<accession>A0A023EJ45</accession>
<dbReference type="Pfam" id="PF07248">
    <property type="entry name" value="DUF1431"/>
    <property type="match status" value="1"/>
</dbReference>
<proteinExistence type="evidence at transcript level"/>
<feature type="compositionally biased region" description="Basic and acidic residues" evidence="1">
    <location>
        <begin position="35"/>
        <end position="70"/>
    </location>
</feature>